<dbReference type="InterPro" id="IPR027417">
    <property type="entry name" value="P-loop_NTPase"/>
</dbReference>
<organism evidence="10 11">
    <name type="scientific">Ceratobasidium theobromae</name>
    <dbReference type="NCBI Taxonomy" id="1582974"/>
    <lineage>
        <taxon>Eukaryota</taxon>
        <taxon>Fungi</taxon>
        <taxon>Dikarya</taxon>
        <taxon>Basidiomycota</taxon>
        <taxon>Agaricomycotina</taxon>
        <taxon>Agaricomycetes</taxon>
        <taxon>Cantharellales</taxon>
        <taxon>Ceratobasidiaceae</taxon>
        <taxon>Ceratobasidium</taxon>
    </lineage>
</organism>
<dbReference type="GO" id="GO:0006337">
    <property type="term" value="P:nucleosome disassembly"/>
    <property type="evidence" value="ECO:0007669"/>
    <property type="project" value="TreeGrafter"/>
</dbReference>
<gene>
    <name evidence="10" type="ORF">CTheo_6231</name>
</gene>
<dbReference type="SUPFAM" id="SSF52540">
    <property type="entry name" value="P-loop containing nucleoside triphosphate hydrolases"/>
    <property type="match status" value="2"/>
</dbReference>
<dbReference type="Pfam" id="PF17862">
    <property type="entry name" value="AAA_lid_3"/>
    <property type="match status" value="1"/>
</dbReference>
<sequence length="1378" mass="151915">MGDSVDNHRRRLSLGAMVVLPDGERRLTRGAARRTSGSDFGRDLDTASMSPPATRRSTRATRTPEIKAHDDDDDEEIQRMNTRSGRIVKAVSYADPSSDDDPHPPRRNTRRQGHVPNEFIAPDDDDEDMGEEEYGRRRLRPRPPPPKPPRRQRPPQPSIRDEMRPRPPRQTRNSARAALQDEDPDYSDGPDSHDEDDMDLDLDAEGEDEEDDDDEGEGEDDSKPRGYSLRARRQVNYTIPQLLDVADNVRSQGVKPKSKAPARRPPMRKNNMPRWGASGAELSRMLGLPVPGADSDSDNPPTSPHKLFANTAAGAAGGLVPSGSGMVAGDLGSGGPSNLGKVNADSGMSHWTRLTIPHPSPALADADPLGTKQNVTFDQVGGLDDHINSLKEMIQLPLLYPEIFQQFNIIPPRGVLFHGPPGTGKTLVARALAASSKSDGKSISFFMRKGADCLSKWVGEAERQLRLLFDEARACQPSIIFFDEIDGLAPVRSSKQDQIHASIVSTLLALMDGMDGRGQVVVIGATNRPDAVDPALRRPGRFDREFYFGLPNLGARKRILEINTNGWNGWDGEQGADHLHRLAEITKGYGGADLRALCTEAALNAVQRRYPQIYKSSDRLLVDPKTIEVQPRDFMVSVKKLIPSSARSTSSHALPLPQHLRPLLQPALDTVTTTLEKTLPAAKKRDALEEAEWEYDDADGGWERELISQSMETLRVHRPRILMHGPPGMGQAQVGAAALHYLEGYHVQSMDLATLVGDSTRTIEAGIVQLFVEAKRHKPAVLYIPSLLGWCTAIPESARLTMKTMLDTIASTDPILLLAICDGDIISLPSDVRGWFGFARDNYVQLMSPTVDQRQAFFAELLETARKPPNMFPDAIKRKKRVLEVLPVAPPLPPRQPSKAEVAAQAEADARTLEQVTYRLAPVLGELKKKFKRFTKNIQEEYGADPDTGLVPSYEEAPREPLDPSAENVEPQVVDLTIEQPVAVSPAAVIVEPQVNGDVPQPPTVTLVVETNGINGVDEPPSATVPEIEAQVSPAPPPPVNAPPPIKFHNMDLEKMHYKLYYVGYLTPQEFLDDLAKIVKNAEVDVYHDTERLYKAQQMVVTAKLLLNSWEPQFRAECERMAGRESQRRLERKKARAAEKAAAKAKEEEKKNGEAKSGSDEPPVHSYGTRLATRHNGIQPEVVDDPVDIERRLKRQRSEANRGSAEPASAGSGVDAEMEDPDRAVKRARTTPMPDGSPIEASPSGGLPVQPTEQETTQQGALLLSPNEPVAEPEPNAMAVDPPVEPPAPPAPEPEPEPEPQEPLPTFHIDESRLRALEEHLVHSTSCLKVEQLEQLRALCLNCVWRHRSEWDRDTMLGTMMEIVTDFVQQVQQVGIGM</sequence>
<feature type="region of interest" description="Disordered" evidence="8">
    <location>
        <begin position="1123"/>
        <end position="1305"/>
    </location>
</feature>
<dbReference type="InterPro" id="IPR041569">
    <property type="entry name" value="AAA_lid_3"/>
</dbReference>
<feature type="compositionally biased region" description="Acidic residues" evidence="8">
    <location>
        <begin position="121"/>
        <end position="132"/>
    </location>
</feature>
<comment type="similarity">
    <text evidence="2">Belongs to the AAA ATPase family.</text>
</comment>
<feature type="domain" description="AAA+ ATPase" evidence="9">
    <location>
        <begin position="411"/>
        <end position="552"/>
    </location>
</feature>
<evidence type="ECO:0000256" key="1">
    <source>
        <dbReference type="ARBA" id="ARBA00004123"/>
    </source>
</evidence>
<keyword evidence="11" id="KW-1185">Reference proteome</keyword>
<feature type="region of interest" description="Disordered" evidence="8">
    <location>
        <begin position="247"/>
        <end position="275"/>
    </location>
</feature>
<dbReference type="GO" id="GO:0016887">
    <property type="term" value="F:ATP hydrolysis activity"/>
    <property type="evidence" value="ECO:0007669"/>
    <property type="project" value="InterPro"/>
</dbReference>
<evidence type="ECO:0000256" key="4">
    <source>
        <dbReference type="ARBA" id="ARBA00022801"/>
    </source>
</evidence>
<evidence type="ECO:0000313" key="10">
    <source>
        <dbReference type="EMBL" id="KAB5590341.1"/>
    </source>
</evidence>
<dbReference type="GO" id="GO:0005634">
    <property type="term" value="C:nucleus"/>
    <property type="evidence" value="ECO:0007669"/>
    <property type="project" value="UniProtKB-SubCell"/>
</dbReference>
<dbReference type="InterPro" id="IPR003959">
    <property type="entry name" value="ATPase_AAA_core"/>
</dbReference>
<keyword evidence="3" id="KW-0547">Nucleotide-binding</keyword>
<dbReference type="GO" id="GO:0003682">
    <property type="term" value="F:chromatin binding"/>
    <property type="evidence" value="ECO:0007669"/>
    <property type="project" value="TreeGrafter"/>
</dbReference>
<evidence type="ECO:0000259" key="9">
    <source>
        <dbReference type="SMART" id="SM00382"/>
    </source>
</evidence>
<dbReference type="Gene3D" id="1.10.8.60">
    <property type="match status" value="1"/>
</dbReference>
<dbReference type="InterPro" id="IPR036427">
    <property type="entry name" value="Bromodomain-like_sf"/>
</dbReference>
<feature type="compositionally biased region" description="Basic and acidic residues" evidence="8">
    <location>
        <begin position="1188"/>
        <end position="1200"/>
    </location>
</feature>
<feature type="region of interest" description="Disordered" evidence="8">
    <location>
        <begin position="21"/>
        <end position="232"/>
    </location>
</feature>
<feature type="compositionally biased region" description="Low complexity" evidence="8">
    <location>
        <begin position="1266"/>
        <end position="1282"/>
    </location>
</feature>
<keyword evidence="5" id="KW-0067">ATP-binding</keyword>
<proteinExistence type="inferred from homology"/>
<feature type="region of interest" description="Disordered" evidence="8">
    <location>
        <begin position="942"/>
        <end position="966"/>
    </location>
</feature>
<dbReference type="SUPFAM" id="SSF47370">
    <property type="entry name" value="Bromodomain"/>
    <property type="match status" value="1"/>
</dbReference>
<dbReference type="InterPro" id="IPR003593">
    <property type="entry name" value="AAA+_ATPase"/>
</dbReference>
<dbReference type="Proteomes" id="UP000383932">
    <property type="component" value="Unassembled WGS sequence"/>
</dbReference>
<keyword evidence="6" id="KW-0103">Bromodomain</keyword>
<dbReference type="Pfam" id="PF00004">
    <property type="entry name" value="AAA"/>
    <property type="match status" value="1"/>
</dbReference>
<evidence type="ECO:0000256" key="8">
    <source>
        <dbReference type="SAM" id="MobiDB-lite"/>
    </source>
</evidence>
<feature type="compositionally biased region" description="Pro residues" evidence="8">
    <location>
        <begin position="1283"/>
        <end position="1293"/>
    </location>
</feature>
<name>A0A5N5QFV1_9AGAM</name>
<evidence type="ECO:0000256" key="3">
    <source>
        <dbReference type="ARBA" id="ARBA00022741"/>
    </source>
</evidence>
<evidence type="ECO:0000256" key="7">
    <source>
        <dbReference type="ARBA" id="ARBA00023242"/>
    </source>
</evidence>
<comment type="caution">
    <text evidence="10">The sequence shown here is derived from an EMBL/GenBank/DDBJ whole genome shotgun (WGS) entry which is preliminary data.</text>
</comment>
<dbReference type="GO" id="GO:0045815">
    <property type="term" value="P:transcription initiation-coupled chromatin remodeling"/>
    <property type="evidence" value="ECO:0007669"/>
    <property type="project" value="TreeGrafter"/>
</dbReference>
<evidence type="ECO:0000256" key="5">
    <source>
        <dbReference type="ARBA" id="ARBA00022840"/>
    </source>
</evidence>
<dbReference type="GO" id="GO:0005524">
    <property type="term" value="F:ATP binding"/>
    <property type="evidence" value="ECO:0007669"/>
    <property type="project" value="UniProtKB-KW"/>
</dbReference>
<feature type="compositionally biased region" description="Acidic residues" evidence="8">
    <location>
        <begin position="180"/>
        <end position="220"/>
    </location>
</feature>
<feature type="compositionally biased region" description="Low complexity" evidence="8">
    <location>
        <begin position="50"/>
        <end position="61"/>
    </location>
</feature>
<dbReference type="PROSITE" id="PS00674">
    <property type="entry name" value="AAA"/>
    <property type="match status" value="1"/>
</dbReference>
<dbReference type="InterPro" id="IPR003960">
    <property type="entry name" value="ATPase_AAA_CS"/>
</dbReference>
<keyword evidence="4" id="KW-0378">Hydrolase</keyword>
<comment type="subcellular location">
    <subcellularLocation>
        <location evidence="1">Nucleus</location>
    </subcellularLocation>
</comment>
<accession>A0A5N5QFV1</accession>
<evidence type="ECO:0000256" key="2">
    <source>
        <dbReference type="ARBA" id="ARBA00006914"/>
    </source>
</evidence>
<feature type="compositionally biased region" description="Basic and acidic residues" evidence="8">
    <location>
        <begin position="1136"/>
        <end position="1163"/>
    </location>
</feature>
<dbReference type="InterPro" id="IPR045199">
    <property type="entry name" value="ATAD2-like"/>
</dbReference>
<dbReference type="SMART" id="SM00382">
    <property type="entry name" value="AAA"/>
    <property type="match status" value="1"/>
</dbReference>
<evidence type="ECO:0000256" key="6">
    <source>
        <dbReference type="ARBA" id="ARBA00023117"/>
    </source>
</evidence>
<evidence type="ECO:0000313" key="11">
    <source>
        <dbReference type="Proteomes" id="UP000383932"/>
    </source>
</evidence>
<protein>
    <submittedName>
        <fullName evidence="10">AAA domain-containing protein</fullName>
    </submittedName>
</protein>
<dbReference type="OrthoDB" id="5421at2759"/>
<feature type="compositionally biased region" description="Basic residues" evidence="8">
    <location>
        <begin position="256"/>
        <end position="267"/>
    </location>
</feature>
<dbReference type="FunFam" id="3.40.50.300:FF:000061">
    <property type="entry name" value="ATPase family, AAA domain-containing 2"/>
    <property type="match status" value="1"/>
</dbReference>
<dbReference type="Gene3D" id="3.40.50.300">
    <property type="entry name" value="P-loop containing nucleotide triphosphate hydrolases"/>
    <property type="match status" value="1"/>
</dbReference>
<keyword evidence="7" id="KW-0539">Nucleus</keyword>
<reference evidence="10 11" key="1">
    <citation type="journal article" date="2019" name="Fungal Biol. Biotechnol.">
        <title>Draft genome sequence of fastidious pathogen Ceratobasidium theobromae, which causes vascular-streak dieback in Theobroma cacao.</title>
        <authorList>
            <person name="Ali S.S."/>
            <person name="Asman A."/>
            <person name="Shao J."/>
            <person name="Firmansyah A.P."/>
            <person name="Susilo A.W."/>
            <person name="Rosmana A."/>
            <person name="McMahon P."/>
            <person name="Junaid M."/>
            <person name="Guest D."/>
            <person name="Kheng T.Y."/>
            <person name="Meinhardt L.W."/>
            <person name="Bailey B.A."/>
        </authorList>
    </citation>
    <scope>NUCLEOTIDE SEQUENCE [LARGE SCALE GENOMIC DNA]</scope>
    <source>
        <strain evidence="10 11">CT2</strain>
    </source>
</reference>
<dbReference type="GO" id="GO:0006334">
    <property type="term" value="P:nucleosome assembly"/>
    <property type="evidence" value="ECO:0007669"/>
    <property type="project" value="TreeGrafter"/>
</dbReference>
<dbReference type="FunFam" id="3.40.50.300:FF:001218">
    <property type="entry name" value="AAA family ATPase, putative"/>
    <property type="match status" value="1"/>
</dbReference>
<dbReference type="PANTHER" id="PTHR23069:SF0">
    <property type="entry name" value="TAT-BINDING HOMOLOG 7"/>
    <property type="match status" value="1"/>
</dbReference>
<dbReference type="PANTHER" id="PTHR23069">
    <property type="entry name" value="AAA DOMAIN-CONTAINING"/>
    <property type="match status" value="1"/>
</dbReference>
<dbReference type="EMBL" id="SSOP01000177">
    <property type="protein sequence ID" value="KAB5590341.1"/>
    <property type="molecule type" value="Genomic_DNA"/>
</dbReference>
<dbReference type="GO" id="GO:0042393">
    <property type="term" value="F:histone binding"/>
    <property type="evidence" value="ECO:0007669"/>
    <property type="project" value="TreeGrafter"/>
</dbReference>